<name>A0A3E2GZG4_SCYLI</name>
<protein>
    <submittedName>
        <fullName evidence="2">Uncharacterized protein</fullName>
    </submittedName>
</protein>
<feature type="region of interest" description="Disordered" evidence="1">
    <location>
        <begin position="77"/>
        <end position="133"/>
    </location>
</feature>
<reference evidence="2 3" key="1">
    <citation type="submission" date="2018-05" db="EMBL/GenBank/DDBJ databases">
        <title>Draft genome sequence of Scytalidium lignicola DSM 105466, a ubiquitous saprotrophic fungus.</title>
        <authorList>
            <person name="Buettner E."/>
            <person name="Gebauer A.M."/>
            <person name="Hofrichter M."/>
            <person name="Liers C."/>
            <person name="Kellner H."/>
        </authorList>
    </citation>
    <scope>NUCLEOTIDE SEQUENCE [LARGE SCALE GENOMIC DNA]</scope>
    <source>
        <strain evidence="2 3">DSM 105466</strain>
    </source>
</reference>
<feature type="compositionally biased region" description="Acidic residues" evidence="1">
    <location>
        <begin position="109"/>
        <end position="120"/>
    </location>
</feature>
<proteinExistence type="predicted"/>
<accession>A0A3E2GZG4</accession>
<dbReference type="STRING" id="5539.A0A3E2GZG4"/>
<comment type="caution">
    <text evidence="2">The sequence shown here is derived from an EMBL/GenBank/DDBJ whole genome shotgun (WGS) entry which is preliminary data.</text>
</comment>
<keyword evidence="3" id="KW-1185">Reference proteome</keyword>
<feature type="non-terminal residue" evidence="2">
    <location>
        <position position="1"/>
    </location>
</feature>
<evidence type="ECO:0000256" key="1">
    <source>
        <dbReference type="SAM" id="MobiDB-lite"/>
    </source>
</evidence>
<sequence>MNILPETKQDWQSAVVKAKISHLNIHTYELKLNSASKLTFEQYLLLRNLRLKGRRSTFNPVQQNEDDDSSVIVSPIAKRTHIDPDSDSDADFDPKPKGKPKQKPKQDEQEPDQNSEEMEPPSEQARTDGYLEDKATGKVRALIEVKPYIRDKGREQTRMQEAAQMVGWIANSNQSTEPLLGRYFHISQDRTEIYISFAEYDNNYVEYLRKGDTQGQATFMTLHEFGPRNTLNSRDMKELGQTILALTLRAHADQQVEYGL</sequence>
<organism evidence="2 3">
    <name type="scientific">Scytalidium lignicola</name>
    <name type="common">Hyphomycete</name>
    <dbReference type="NCBI Taxonomy" id="5539"/>
    <lineage>
        <taxon>Eukaryota</taxon>
        <taxon>Fungi</taxon>
        <taxon>Dikarya</taxon>
        <taxon>Ascomycota</taxon>
        <taxon>Pezizomycotina</taxon>
        <taxon>Leotiomycetes</taxon>
        <taxon>Leotiomycetes incertae sedis</taxon>
        <taxon>Scytalidium</taxon>
    </lineage>
</organism>
<dbReference type="AlphaFoldDB" id="A0A3E2GZG4"/>
<evidence type="ECO:0000313" key="3">
    <source>
        <dbReference type="Proteomes" id="UP000258309"/>
    </source>
</evidence>
<dbReference type="Proteomes" id="UP000258309">
    <property type="component" value="Unassembled WGS sequence"/>
</dbReference>
<dbReference type="EMBL" id="NCSJ02000257">
    <property type="protein sequence ID" value="RFU26519.1"/>
    <property type="molecule type" value="Genomic_DNA"/>
</dbReference>
<feature type="non-terminal residue" evidence="2">
    <location>
        <position position="260"/>
    </location>
</feature>
<gene>
    <name evidence="2" type="ORF">B7463_g9816</name>
</gene>
<evidence type="ECO:0000313" key="2">
    <source>
        <dbReference type="EMBL" id="RFU26519.1"/>
    </source>
</evidence>
<dbReference type="OrthoDB" id="3521040at2759"/>